<dbReference type="PROSITE" id="PS50105">
    <property type="entry name" value="SAM_DOMAIN"/>
    <property type="match status" value="1"/>
</dbReference>
<sequence length="336" mass="37414">MDAQYEYEYPVNYMMIPRKEEPLPLFPPRTTTSRPSSEATEIFEDEDCNDESPMQSVASFGAGSLSTASTSDHVITPESTGLTAFDFHIDDKHVRGPSGPHLFRTSMASDHKSAMEVNLFFQETPISATGTFHNRASKLDPIRRDTPVPNQAVEHTQQQYNVNAERASAHKTAVLDWSPGEVVHWIHSLGFEDDIVQKFYYNDISGSILLELQAEDLKELDIMSFGKRHRLMNSIQSLRDSVSLSSTATSSSRNSSVSSGMPSTTRTSTNLSSNSYQSCSTTDEDSSGRRPRRRRQLFSSNDDAKEDVRPGDSVSIVAIEQLLPKMHKCSKGEACF</sequence>
<protein>
    <submittedName>
        <fullName evidence="3">Sterile alpha motiftype 2</fullName>
    </submittedName>
</protein>
<organism evidence="3 4">
    <name type="scientific">Penicillium daleae</name>
    <dbReference type="NCBI Taxonomy" id="63821"/>
    <lineage>
        <taxon>Eukaryota</taxon>
        <taxon>Fungi</taxon>
        <taxon>Dikarya</taxon>
        <taxon>Ascomycota</taxon>
        <taxon>Pezizomycotina</taxon>
        <taxon>Eurotiomycetes</taxon>
        <taxon>Eurotiomycetidae</taxon>
        <taxon>Eurotiales</taxon>
        <taxon>Aspergillaceae</taxon>
        <taxon>Penicillium</taxon>
    </lineage>
</organism>
<reference evidence="3" key="1">
    <citation type="submission" date="2022-12" db="EMBL/GenBank/DDBJ databases">
        <authorList>
            <person name="Petersen C."/>
        </authorList>
    </citation>
    <scope>NUCLEOTIDE SEQUENCE</scope>
    <source>
        <strain evidence="3">IBT 16125</strain>
    </source>
</reference>
<evidence type="ECO:0000313" key="4">
    <source>
        <dbReference type="Proteomes" id="UP001213681"/>
    </source>
</evidence>
<accession>A0AAD6BWB2</accession>
<reference evidence="3" key="2">
    <citation type="journal article" date="2023" name="IMA Fungus">
        <title>Comparative genomic study of the Penicillium genus elucidates a diverse pangenome and 15 lateral gene transfer events.</title>
        <authorList>
            <person name="Petersen C."/>
            <person name="Sorensen T."/>
            <person name="Nielsen M.R."/>
            <person name="Sondergaard T.E."/>
            <person name="Sorensen J.L."/>
            <person name="Fitzpatrick D.A."/>
            <person name="Frisvad J.C."/>
            <person name="Nielsen K.L."/>
        </authorList>
    </citation>
    <scope>NUCLEOTIDE SEQUENCE</scope>
    <source>
        <strain evidence="3">IBT 16125</strain>
    </source>
</reference>
<comment type="caution">
    <text evidence="3">The sequence shown here is derived from an EMBL/GenBank/DDBJ whole genome shotgun (WGS) entry which is preliminary data.</text>
</comment>
<evidence type="ECO:0000259" key="2">
    <source>
        <dbReference type="PROSITE" id="PS50105"/>
    </source>
</evidence>
<name>A0AAD6BWB2_9EURO</name>
<dbReference type="InterPro" id="IPR001660">
    <property type="entry name" value="SAM"/>
</dbReference>
<keyword evidence="4" id="KW-1185">Reference proteome</keyword>
<dbReference type="InterPro" id="IPR013761">
    <property type="entry name" value="SAM/pointed_sf"/>
</dbReference>
<dbReference type="Gene3D" id="1.10.150.50">
    <property type="entry name" value="Transcription Factor, Ets-1"/>
    <property type="match status" value="1"/>
</dbReference>
<feature type="domain" description="SAM" evidence="2">
    <location>
        <begin position="177"/>
        <end position="241"/>
    </location>
</feature>
<evidence type="ECO:0000256" key="1">
    <source>
        <dbReference type="SAM" id="MobiDB-lite"/>
    </source>
</evidence>
<dbReference type="CDD" id="cd09535">
    <property type="entry name" value="SAM_BOI-like_fungal"/>
    <property type="match status" value="1"/>
</dbReference>
<dbReference type="SMART" id="SM00454">
    <property type="entry name" value="SAM"/>
    <property type="match status" value="1"/>
</dbReference>
<dbReference type="Proteomes" id="UP001213681">
    <property type="component" value="Unassembled WGS sequence"/>
</dbReference>
<dbReference type="SUPFAM" id="SSF47769">
    <property type="entry name" value="SAM/Pointed domain"/>
    <property type="match status" value="1"/>
</dbReference>
<dbReference type="Pfam" id="PF07647">
    <property type="entry name" value="SAM_2"/>
    <property type="match status" value="1"/>
</dbReference>
<feature type="region of interest" description="Disordered" evidence="1">
    <location>
        <begin position="246"/>
        <end position="310"/>
    </location>
</feature>
<dbReference type="RefSeq" id="XP_056761096.1">
    <property type="nucleotide sequence ID" value="XM_056912247.1"/>
</dbReference>
<dbReference type="EMBL" id="JAPVEA010000008">
    <property type="protein sequence ID" value="KAJ5437867.1"/>
    <property type="molecule type" value="Genomic_DNA"/>
</dbReference>
<gene>
    <name evidence="3" type="ORF">N7458_008865</name>
</gene>
<feature type="compositionally biased region" description="Low complexity" evidence="1">
    <location>
        <begin position="246"/>
        <end position="275"/>
    </location>
</feature>
<dbReference type="AlphaFoldDB" id="A0AAD6BWB2"/>
<proteinExistence type="predicted"/>
<dbReference type="GeneID" id="81602490"/>
<evidence type="ECO:0000313" key="3">
    <source>
        <dbReference type="EMBL" id="KAJ5437867.1"/>
    </source>
</evidence>